<protein>
    <recommendedName>
        <fullName evidence="4">DUF1648 domain-containing protein</fullName>
    </recommendedName>
</protein>
<proteinExistence type="predicted"/>
<keyword evidence="3" id="KW-1185">Reference proteome</keyword>
<keyword evidence="1" id="KW-0472">Membrane</keyword>
<evidence type="ECO:0000256" key="1">
    <source>
        <dbReference type="SAM" id="Phobius"/>
    </source>
</evidence>
<reference evidence="3" key="1">
    <citation type="journal article" date="2019" name="Int. J. Syst. Evol. Microbiol.">
        <title>The Global Catalogue of Microorganisms (GCM) 10K type strain sequencing project: providing services to taxonomists for standard genome sequencing and annotation.</title>
        <authorList>
            <consortium name="The Broad Institute Genomics Platform"/>
            <consortium name="The Broad Institute Genome Sequencing Center for Infectious Disease"/>
            <person name="Wu L."/>
            <person name="Ma J."/>
        </authorList>
    </citation>
    <scope>NUCLEOTIDE SEQUENCE [LARGE SCALE GENOMIC DNA]</scope>
    <source>
        <strain evidence="3">PCU 266</strain>
    </source>
</reference>
<evidence type="ECO:0008006" key="4">
    <source>
        <dbReference type="Google" id="ProtNLM"/>
    </source>
</evidence>
<evidence type="ECO:0000313" key="3">
    <source>
        <dbReference type="Proteomes" id="UP001596160"/>
    </source>
</evidence>
<feature type="transmembrane region" description="Helical" evidence="1">
    <location>
        <begin position="72"/>
        <end position="97"/>
    </location>
</feature>
<gene>
    <name evidence="2" type="ORF">ACFPRH_33965</name>
</gene>
<keyword evidence="1" id="KW-0812">Transmembrane</keyword>
<dbReference type="Proteomes" id="UP001596160">
    <property type="component" value="Unassembled WGS sequence"/>
</dbReference>
<organism evidence="2 3">
    <name type="scientific">Streptomyces amakusaensis</name>
    <dbReference type="NCBI Taxonomy" id="67271"/>
    <lineage>
        <taxon>Bacteria</taxon>
        <taxon>Bacillati</taxon>
        <taxon>Actinomycetota</taxon>
        <taxon>Actinomycetes</taxon>
        <taxon>Kitasatosporales</taxon>
        <taxon>Streptomycetaceae</taxon>
        <taxon>Streptomyces</taxon>
    </lineage>
</organism>
<accession>A0ABW0AW38</accession>
<dbReference type="EMBL" id="JBHSKP010000040">
    <property type="protein sequence ID" value="MFC5156734.1"/>
    <property type="molecule type" value="Genomic_DNA"/>
</dbReference>
<feature type="transmembrane region" description="Helical" evidence="1">
    <location>
        <begin position="35"/>
        <end position="60"/>
    </location>
</feature>
<evidence type="ECO:0000313" key="2">
    <source>
        <dbReference type="EMBL" id="MFC5156734.1"/>
    </source>
</evidence>
<feature type="transmembrane region" description="Helical" evidence="1">
    <location>
        <begin position="109"/>
        <end position="129"/>
    </location>
</feature>
<dbReference type="RefSeq" id="WP_344485890.1">
    <property type="nucleotide sequence ID" value="NZ_BAAASB010000032.1"/>
</dbReference>
<comment type="caution">
    <text evidence="2">The sequence shown here is derived from an EMBL/GenBank/DDBJ whole genome shotgun (WGS) entry which is preliminary data.</text>
</comment>
<keyword evidence="1" id="KW-1133">Transmembrane helix</keyword>
<sequence>MVVALAQLVVYAVVHHRLPEQVVSHVGSSGPDGFMAPLALVAITVGVFLAEALLFGYLLVRRRQTVGQYRLVAGLGWGVAAGEGYLLIGSFAANAGLSDPRDLHFPMSLHLPIAIGLCAVVGAVGVALARKADRR</sequence>
<name>A0ABW0AW38_9ACTN</name>